<dbReference type="EMBL" id="JABBGA010000020">
    <property type="protein sequence ID" value="NML27998.1"/>
    <property type="molecule type" value="Genomic_DNA"/>
</dbReference>
<accession>A0A848G6V6</accession>
<keyword evidence="1" id="KW-1133">Transmembrane helix</keyword>
<organism evidence="2 3">
    <name type="scientific">Zoogloea dura</name>
    <dbReference type="NCBI Taxonomy" id="2728840"/>
    <lineage>
        <taxon>Bacteria</taxon>
        <taxon>Pseudomonadati</taxon>
        <taxon>Pseudomonadota</taxon>
        <taxon>Betaproteobacteria</taxon>
        <taxon>Rhodocyclales</taxon>
        <taxon>Zoogloeaceae</taxon>
        <taxon>Zoogloea</taxon>
    </lineage>
</organism>
<name>A0A848G6V6_9RHOO</name>
<evidence type="ECO:0000313" key="2">
    <source>
        <dbReference type="EMBL" id="NML27998.1"/>
    </source>
</evidence>
<sequence>MPANAESSRFERAVALLKDLVSALRDGTLFLLFLLLLFTPVTMKEKLVAAGFTKGNIAGMEWEGQLKKSAEQTKEVGEAVSKAGDDYKLLIERLTELESRVREPEIKASLASLGSDARSSQNELAAADKVVKRSLLTQQSIVEAVAPSSVSDRGWLFLGKVSEQKDQWAPGSPATIAPAEPALGKGSTLTIRDDTYWRADSQPGQHANAPILSVARVGTRVIVEEVDYSHARGGGWYVWVKARSGG</sequence>
<proteinExistence type="predicted"/>
<keyword evidence="1" id="KW-0472">Membrane</keyword>
<dbReference type="AlphaFoldDB" id="A0A848G6V6"/>
<evidence type="ECO:0000256" key="1">
    <source>
        <dbReference type="SAM" id="Phobius"/>
    </source>
</evidence>
<dbReference type="Proteomes" id="UP000580043">
    <property type="component" value="Unassembled WGS sequence"/>
</dbReference>
<keyword evidence="3" id="KW-1185">Reference proteome</keyword>
<comment type="caution">
    <text evidence="2">The sequence shown here is derived from an EMBL/GenBank/DDBJ whole genome shotgun (WGS) entry which is preliminary data.</text>
</comment>
<evidence type="ECO:0000313" key="3">
    <source>
        <dbReference type="Proteomes" id="UP000580043"/>
    </source>
</evidence>
<gene>
    <name evidence="2" type="ORF">HHL15_19745</name>
</gene>
<keyword evidence="1" id="KW-0812">Transmembrane</keyword>
<protein>
    <submittedName>
        <fullName evidence="2">Uncharacterized protein</fullName>
    </submittedName>
</protein>
<reference evidence="2 3" key="1">
    <citation type="submission" date="2020-04" db="EMBL/GenBank/DDBJ databases">
        <title>Zoogloea sp. G-4-1-14 isolated from soil.</title>
        <authorList>
            <person name="Dahal R.H."/>
        </authorList>
    </citation>
    <scope>NUCLEOTIDE SEQUENCE [LARGE SCALE GENOMIC DNA]</scope>
    <source>
        <strain evidence="2 3">G-4-1-14</strain>
    </source>
</reference>
<dbReference type="RefSeq" id="WP_169147528.1">
    <property type="nucleotide sequence ID" value="NZ_JABBGA010000020.1"/>
</dbReference>
<feature type="transmembrane region" description="Helical" evidence="1">
    <location>
        <begin position="20"/>
        <end position="38"/>
    </location>
</feature>